<dbReference type="EMBL" id="JAINUL010000001">
    <property type="protein sequence ID" value="MCC0097548.1"/>
    <property type="molecule type" value="Genomic_DNA"/>
</dbReference>
<gene>
    <name evidence="1" type="ORF">K7B10_22740</name>
</gene>
<comment type="caution">
    <text evidence="1">The sequence shown here is derived from an EMBL/GenBank/DDBJ whole genome shotgun (WGS) entry which is preliminary data.</text>
</comment>
<evidence type="ECO:0000313" key="2">
    <source>
        <dbReference type="Proteomes" id="UP001520654"/>
    </source>
</evidence>
<name>A0ABS8E960_9ACTN</name>
<proteinExistence type="predicted"/>
<dbReference type="RefSeq" id="WP_229338623.1">
    <property type="nucleotide sequence ID" value="NZ_JAINUL010000001.1"/>
</dbReference>
<sequence length="169" mass="19104">MGRLWDKYMGTVRADAGATAIPTQELRAALLALNGTGVVFSVREAGGGGADLVADWKVMEPATGSGMSRRQVERTFKVWMRLLPREREVRAMDEQWAVTRAGNPPGRTVQREHGRGPIRHVQKQWTFERGPDGRRRKVESFRMDTRDLKDPLRKTVLGAGWSWHGVRKL</sequence>
<organism evidence="1 2">
    <name type="scientific">Streptomyces flavotricini</name>
    <dbReference type="NCBI Taxonomy" id="66888"/>
    <lineage>
        <taxon>Bacteria</taxon>
        <taxon>Bacillati</taxon>
        <taxon>Actinomycetota</taxon>
        <taxon>Actinomycetes</taxon>
        <taxon>Kitasatosporales</taxon>
        <taxon>Streptomycetaceae</taxon>
        <taxon>Streptomyces</taxon>
    </lineage>
</organism>
<protein>
    <submittedName>
        <fullName evidence="1">Uncharacterized protein</fullName>
    </submittedName>
</protein>
<keyword evidence="2" id="KW-1185">Reference proteome</keyword>
<accession>A0ABS8E960</accession>
<evidence type="ECO:0000313" key="1">
    <source>
        <dbReference type="EMBL" id="MCC0097548.1"/>
    </source>
</evidence>
<dbReference type="Proteomes" id="UP001520654">
    <property type="component" value="Unassembled WGS sequence"/>
</dbReference>
<reference evidence="1 2" key="1">
    <citation type="submission" date="2021-08" db="EMBL/GenBank/DDBJ databases">
        <title>Genomic Architecture of Streptomyces flavotricini NGL1 and Streptomyces erythrochromogenes HMS4 With Differential Plant Beneficial attributes and laccase production capabilities.</title>
        <authorList>
            <person name="Salwan R."/>
            <person name="Kaur R."/>
            <person name="Sharma V."/>
        </authorList>
    </citation>
    <scope>NUCLEOTIDE SEQUENCE [LARGE SCALE GENOMIC DNA]</scope>
    <source>
        <strain evidence="1 2">NGL1</strain>
    </source>
</reference>